<dbReference type="Gene3D" id="3.30.160.60">
    <property type="entry name" value="Classic Zinc Finger"/>
    <property type="match status" value="1"/>
</dbReference>
<comment type="function">
    <text evidence="7">Functions as a peptidoglycan terminase that cleaves nascent peptidoglycan strands endolytically to terminate their elongation.</text>
</comment>
<dbReference type="Proteomes" id="UP001324185">
    <property type="component" value="Chromosome"/>
</dbReference>
<evidence type="ECO:0000313" key="8">
    <source>
        <dbReference type="EMBL" id="WQG84523.1"/>
    </source>
</evidence>
<keyword evidence="2 7" id="KW-0812">Transmembrane</keyword>
<comment type="subcellular location">
    <subcellularLocation>
        <location evidence="7">Cell inner membrane</location>
        <topology evidence="7">Single-pass membrane protein</topology>
    </subcellularLocation>
</comment>
<comment type="similarity">
    <text evidence="7">Belongs to the transglycosylase MltG family.</text>
</comment>
<dbReference type="RefSeq" id="WP_018624997.1">
    <property type="nucleotide sequence ID" value="NZ_CP140158.1"/>
</dbReference>
<dbReference type="HAMAP" id="MF_02065">
    <property type="entry name" value="MltG"/>
    <property type="match status" value="1"/>
</dbReference>
<protein>
    <recommendedName>
        <fullName evidence="7">Endolytic murein transglycosylase</fullName>
        <ecNumber evidence="7">4.2.2.29</ecNumber>
    </recommendedName>
    <alternativeName>
        <fullName evidence="7">Peptidoglycan lytic transglycosylase</fullName>
    </alternativeName>
    <alternativeName>
        <fullName evidence="7">Peptidoglycan polymerization terminase</fullName>
    </alternativeName>
</protein>
<dbReference type="NCBIfam" id="TIGR00247">
    <property type="entry name" value="endolytic transglycosylase MltG"/>
    <property type="match status" value="1"/>
</dbReference>
<evidence type="ECO:0000256" key="5">
    <source>
        <dbReference type="ARBA" id="ARBA00023239"/>
    </source>
</evidence>
<keyword evidence="9" id="KW-1185">Reference proteome</keyword>
<accession>A0ABZ0X1T4</accession>
<gene>
    <name evidence="7 8" type="primary">mltG</name>
    <name evidence="8" type="ORF">SR900_08595</name>
</gene>
<dbReference type="PANTHER" id="PTHR30518">
    <property type="entry name" value="ENDOLYTIC MUREIN TRANSGLYCOSYLASE"/>
    <property type="match status" value="1"/>
</dbReference>
<keyword evidence="6 7" id="KW-0961">Cell wall biogenesis/degradation</keyword>
<dbReference type="CDD" id="cd08010">
    <property type="entry name" value="MltG_like"/>
    <property type="match status" value="1"/>
</dbReference>
<dbReference type="Pfam" id="PF02618">
    <property type="entry name" value="YceG"/>
    <property type="match status" value="1"/>
</dbReference>
<dbReference type="InterPro" id="IPR003770">
    <property type="entry name" value="MLTG-like"/>
</dbReference>
<evidence type="ECO:0000256" key="7">
    <source>
        <dbReference type="HAMAP-Rule" id="MF_02065"/>
    </source>
</evidence>
<evidence type="ECO:0000256" key="3">
    <source>
        <dbReference type="ARBA" id="ARBA00022989"/>
    </source>
</evidence>
<keyword evidence="5 7" id="KW-0456">Lyase</keyword>
<dbReference type="EMBL" id="CP140158">
    <property type="protein sequence ID" value="WQG84523.1"/>
    <property type="molecule type" value="Genomic_DNA"/>
</dbReference>
<evidence type="ECO:0000256" key="1">
    <source>
        <dbReference type="ARBA" id="ARBA00022475"/>
    </source>
</evidence>
<keyword evidence="4 7" id="KW-0472">Membrane</keyword>
<dbReference type="PANTHER" id="PTHR30518:SF2">
    <property type="entry name" value="ENDOLYTIC MUREIN TRANSGLYCOSYLASE"/>
    <property type="match status" value="1"/>
</dbReference>
<feature type="site" description="Important for catalytic activity" evidence="7">
    <location>
        <position position="218"/>
    </location>
</feature>
<keyword evidence="7" id="KW-0997">Cell inner membrane</keyword>
<dbReference type="Gene3D" id="3.30.1490.480">
    <property type="entry name" value="Endolytic murein transglycosylase"/>
    <property type="match status" value="1"/>
</dbReference>
<dbReference type="EC" id="4.2.2.29" evidence="7"/>
<evidence type="ECO:0000256" key="6">
    <source>
        <dbReference type="ARBA" id="ARBA00023316"/>
    </source>
</evidence>
<proteinExistence type="inferred from homology"/>
<keyword evidence="3 7" id="KW-1133">Transmembrane helix</keyword>
<feature type="transmembrane region" description="Helical" evidence="7">
    <location>
        <begin position="5"/>
        <end position="24"/>
    </location>
</feature>
<evidence type="ECO:0000313" key="9">
    <source>
        <dbReference type="Proteomes" id="UP001324185"/>
    </source>
</evidence>
<name>A0ABZ0X1T4_9GAMM</name>
<reference evidence="8 9" key="1">
    <citation type="submission" date="2023-11" db="EMBL/GenBank/DDBJ databases">
        <title>MicrobeMod: A computational toolkit for identifying prokaryotic methylation and restriction-modification with nanopore sequencing.</title>
        <authorList>
            <person name="Crits-Christoph A."/>
            <person name="Kang S.C."/>
            <person name="Lee H."/>
            <person name="Ostrov N."/>
        </authorList>
    </citation>
    <scope>NUCLEOTIDE SEQUENCE [LARGE SCALE GENOMIC DNA]</scope>
    <source>
        <strain evidence="8 9">DSMZ 16071</strain>
    </source>
</reference>
<keyword evidence="1 7" id="KW-1003">Cell membrane</keyword>
<evidence type="ECO:0000256" key="4">
    <source>
        <dbReference type="ARBA" id="ARBA00023136"/>
    </source>
</evidence>
<comment type="catalytic activity">
    <reaction evidence="7">
        <text>a peptidoglycan chain = a peptidoglycan chain with N-acetyl-1,6-anhydromuramyl-[peptide] at the reducing end + a peptidoglycan chain with N-acetylglucosamine at the non-reducing end.</text>
        <dbReference type="EC" id="4.2.2.29"/>
    </reaction>
</comment>
<sequence>MKKPILTFFILLVLIFSGITWYLWNGFQEFIQQPLGLEQELDVEKGTSAYSLGRKWQKQDVIEQFYYYQLLLKLKPELRSIKAGNYKITPDMTAVDVLQKLVAGDVIKYQFSVIEGSNIYELLVALQANPDLVHELNYEKEYADIFRSMQFVGQSHPEGMFYADTYQFIKGDSDLDILKRAHDRLLTILDQEWSGRADGLPYETPYQALIMASIIEKETAVPAERPEISGVFVRRMAKNMLLQTDPTIIYGLLPEFDGNIRRNDIRNPHPWNTYVHRGLPPTPIAMVGREAIQAALNPKPGDTLYFVAKGDGSHHFSKTLEEHNRAVRKYQLNR</sequence>
<organism evidence="8 9">
    <name type="scientific">Kangiella aquimarina</name>
    <dbReference type="NCBI Taxonomy" id="261965"/>
    <lineage>
        <taxon>Bacteria</taxon>
        <taxon>Pseudomonadati</taxon>
        <taxon>Pseudomonadota</taxon>
        <taxon>Gammaproteobacteria</taxon>
        <taxon>Kangiellales</taxon>
        <taxon>Kangiellaceae</taxon>
        <taxon>Kangiella</taxon>
    </lineage>
</organism>
<evidence type="ECO:0000256" key="2">
    <source>
        <dbReference type="ARBA" id="ARBA00022692"/>
    </source>
</evidence>